<reference evidence="1" key="1">
    <citation type="submission" date="2014-11" db="EMBL/GenBank/DDBJ databases">
        <authorList>
            <person name="Amaro Gonzalez C."/>
        </authorList>
    </citation>
    <scope>NUCLEOTIDE SEQUENCE</scope>
</reference>
<accession>A0A0E9QB27</accession>
<name>A0A0E9QB27_ANGAN</name>
<protein>
    <submittedName>
        <fullName evidence="1">Uncharacterized protein</fullName>
    </submittedName>
</protein>
<evidence type="ECO:0000313" key="1">
    <source>
        <dbReference type="EMBL" id="JAH14091.1"/>
    </source>
</evidence>
<reference evidence="1" key="2">
    <citation type="journal article" date="2015" name="Fish Shellfish Immunol.">
        <title>Early steps in the European eel (Anguilla anguilla)-Vibrio vulnificus interaction in the gills: Role of the RtxA13 toxin.</title>
        <authorList>
            <person name="Callol A."/>
            <person name="Pajuelo D."/>
            <person name="Ebbesson L."/>
            <person name="Teles M."/>
            <person name="MacKenzie S."/>
            <person name="Amaro C."/>
        </authorList>
    </citation>
    <scope>NUCLEOTIDE SEQUENCE</scope>
</reference>
<sequence>MNFSCKSLASLSEV</sequence>
<dbReference type="EMBL" id="GBXM01094486">
    <property type="protein sequence ID" value="JAH14091.1"/>
    <property type="molecule type" value="Transcribed_RNA"/>
</dbReference>
<proteinExistence type="predicted"/>
<organism evidence="1">
    <name type="scientific">Anguilla anguilla</name>
    <name type="common">European freshwater eel</name>
    <name type="synonym">Muraena anguilla</name>
    <dbReference type="NCBI Taxonomy" id="7936"/>
    <lineage>
        <taxon>Eukaryota</taxon>
        <taxon>Metazoa</taxon>
        <taxon>Chordata</taxon>
        <taxon>Craniata</taxon>
        <taxon>Vertebrata</taxon>
        <taxon>Euteleostomi</taxon>
        <taxon>Actinopterygii</taxon>
        <taxon>Neopterygii</taxon>
        <taxon>Teleostei</taxon>
        <taxon>Anguilliformes</taxon>
        <taxon>Anguillidae</taxon>
        <taxon>Anguilla</taxon>
    </lineage>
</organism>